<reference evidence="1" key="1">
    <citation type="submission" date="2021-06" db="EMBL/GenBank/DDBJ databases">
        <authorList>
            <person name="Kallberg Y."/>
            <person name="Tangrot J."/>
            <person name="Rosling A."/>
        </authorList>
    </citation>
    <scope>NUCLEOTIDE SEQUENCE</scope>
    <source>
        <strain evidence="1">28 12/20/2015</strain>
    </source>
</reference>
<evidence type="ECO:0000313" key="1">
    <source>
        <dbReference type="EMBL" id="CAG8503524.1"/>
    </source>
</evidence>
<proteinExistence type="predicted"/>
<protein>
    <submittedName>
        <fullName evidence="1">9545_t:CDS:1</fullName>
    </submittedName>
</protein>
<keyword evidence="2" id="KW-1185">Reference proteome</keyword>
<comment type="caution">
    <text evidence="1">The sequence shown here is derived from an EMBL/GenBank/DDBJ whole genome shotgun (WGS) entry which is preliminary data.</text>
</comment>
<dbReference type="Proteomes" id="UP000789366">
    <property type="component" value="Unassembled WGS sequence"/>
</dbReference>
<dbReference type="EMBL" id="CAJVPW010002314">
    <property type="protein sequence ID" value="CAG8503524.1"/>
    <property type="molecule type" value="Genomic_DNA"/>
</dbReference>
<sequence>MAWSTSLELRRAEFDLSINIYTYNHDEIMLTKYKFLFKKDIEISEQNKMLGKMNKAKCEHILVPKLLIICPLQIEIVPIKKKYLVTWNSNTSQPEATTTSNILFNFISNKAEDYLSSKDEDQFFSDHQDDFQESDDQEDTSYLSDLQDSDEFGDQYESSISSNYLDLQYFEKPTSQLP</sequence>
<gene>
    <name evidence="1" type="ORF">SPELUC_LOCUS3127</name>
</gene>
<organism evidence="1 2">
    <name type="scientific">Cetraspora pellucida</name>
    <dbReference type="NCBI Taxonomy" id="1433469"/>
    <lineage>
        <taxon>Eukaryota</taxon>
        <taxon>Fungi</taxon>
        <taxon>Fungi incertae sedis</taxon>
        <taxon>Mucoromycota</taxon>
        <taxon>Glomeromycotina</taxon>
        <taxon>Glomeromycetes</taxon>
        <taxon>Diversisporales</taxon>
        <taxon>Gigasporaceae</taxon>
        <taxon>Cetraspora</taxon>
    </lineage>
</organism>
<evidence type="ECO:0000313" key="2">
    <source>
        <dbReference type="Proteomes" id="UP000789366"/>
    </source>
</evidence>
<name>A0ACA9L1H8_9GLOM</name>
<accession>A0ACA9L1H8</accession>